<proteinExistence type="predicted"/>
<dbReference type="PROSITE" id="PS50943">
    <property type="entry name" value="HTH_CROC1"/>
    <property type="match status" value="1"/>
</dbReference>
<feature type="compositionally biased region" description="Basic and acidic residues" evidence="1">
    <location>
        <begin position="78"/>
        <end position="96"/>
    </location>
</feature>
<keyword evidence="4" id="KW-1185">Reference proteome</keyword>
<dbReference type="CDD" id="cd00093">
    <property type="entry name" value="HTH_XRE"/>
    <property type="match status" value="1"/>
</dbReference>
<protein>
    <recommendedName>
        <fullName evidence="2">HTH cro/C1-type domain-containing protein</fullName>
    </recommendedName>
</protein>
<evidence type="ECO:0000313" key="4">
    <source>
        <dbReference type="Proteomes" id="UP000186878"/>
    </source>
</evidence>
<evidence type="ECO:0000313" key="3">
    <source>
        <dbReference type="EMBL" id="OLO02701.1"/>
    </source>
</evidence>
<comment type="caution">
    <text evidence="3">The sequence shown here is derived from an EMBL/GenBank/DDBJ whole genome shotgun (WGS) entry which is preliminary data.</text>
</comment>
<name>A0A1Q8SMS1_9GAMM</name>
<sequence>MEEGKKIRAIRELFGISRKDFSERIGISVNTITSIELERMKCSIEVLRAVQRSYPQFRKWLNEIPLEEGDGQTSPEIEEARDRLKPTGTDTESRSE</sequence>
<gene>
    <name evidence="3" type="ORF">BTW07_18290</name>
</gene>
<dbReference type="STRING" id="404433.BTW07_18290"/>
<dbReference type="Gene3D" id="1.10.260.40">
    <property type="entry name" value="lambda repressor-like DNA-binding domains"/>
    <property type="match status" value="1"/>
</dbReference>
<reference evidence="3 4" key="1">
    <citation type="submission" date="2016-12" db="EMBL/GenBank/DDBJ databases">
        <title>Draft genome sequences of strains Salinicola socius SMB35, Salinicola sp. MH3R3-1 and Chromohalobacter sp. SMB17 from the Verkhnekamsk potash mining region of Russia.</title>
        <authorList>
            <person name="Mavrodi D.V."/>
            <person name="Olsson B.E."/>
            <person name="Korsakova E.S."/>
            <person name="Pyankova A."/>
            <person name="Mavrodi O.V."/>
            <person name="Plotnikova E.G."/>
        </authorList>
    </citation>
    <scope>NUCLEOTIDE SEQUENCE [LARGE SCALE GENOMIC DNA]</scope>
    <source>
        <strain evidence="3 4">SMB35</strain>
    </source>
</reference>
<dbReference type="RefSeq" id="WP_075571601.1">
    <property type="nucleotide sequence ID" value="NZ_MSDO01000037.1"/>
</dbReference>
<dbReference type="EMBL" id="MSDO01000037">
    <property type="protein sequence ID" value="OLO02701.1"/>
    <property type="molecule type" value="Genomic_DNA"/>
</dbReference>
<evidence type="ECO:0000256" key="1">
    <source>
        <dbReference type="SAM" id="MobiDB-lite"/>
    </source>
</evidence>
<dbReference type="GO" id="GO:0003677">
    <property type="term" value="F:DNA binding"/>
    <property type="evidence" value="ECO:0007669"/>
    <property type="project" value="InterPro"/>
</dbReference>
<accession>A0A1Q8SMS1</accession>
<dbReference type="SUPFAM" id="SSF47413">
    <property type="entry name" value="lambda repressor-like DNA-binding domains"/>
    <property type="match status" value="1"/>
</dbReference>
<organism evidence="3 4">
    <name type="scientific">Salinicola socius</name>
    <dbReference type="NCBI Taxonomy" id="404433"/>
    <lineage>
        <taxon>Bacteria</taxon>
        <taxon>Pseudomonadati</taxon>
        <taxon>Pseudomonadota</taxon>
        <taxon>Gammaproteobacteria</taxon>
        <taxon>Oceanospirillales</taxon>
        <taxon>Halomonadaceae</taxon>
        <taxon>Salinicola</taxon>
    </lineage>
</organism>
<dbReference type="InterPro" id="IPR001387">
    <property type="entry name" value="Cro/C1-type_HTH"/>
</dbReference>
<dbReference type="InterPro" id="IPR010982">
    <property type="entry name" value="Lambda_DNA-bd_dom_sf"/>
</dbReference>
<evidence type="ECO:0000259" key="2">
    <source>
        <dbReference type="PROSITE" id="PS50943"/>
    </source>
</evidence>
<dbReference type="Proteomes" id="UP000186878">
    <property type="component" value="Unassembled WGS sequence"/>
</dbReference>
<feature type="region of interest" description="Disordered" evidence="1">
    <location>
        <begin position="67"/>
        <end position="96"/>
    </location>
</feature>
<feature type="domain" description="HTH cro/C1-type" evidence="2">
    <location>
        <begin position="7"/>
        <end position="47"/>
    </location>
</feature>
<dbReference type="OrthoDB" id="6302218at2"/>
<dbReference type="SMART" id="SM00530">
    <property type="entry name" value="HTH_XRE"/>
    <property type="match status" value="1"/>
</dbReference>
<dbReference type="Pfam" id="PF01381">
    <property type="entry name" value="HTH_3"/>
    <property type="match status" value="1"/>
</dbReference>
<dbReference type="AlphaFoldDB" id="A0A1Q8SMS1"/>